<name>A0A0W4ZRG4_PNEJ7</name>
<dbReference type="Pfam" id="PF03370">
    <property type="entry name" value="CBM_21"/>
    <property type="match status" value="1"/>
</dbReference>
<dbReference type="PANTHER" id="PTHR12307:SF36">
    <property type="entry name" value="GLYCOGEN-BINDING SUBUNIT 76A"/>
    <property type="match status" value="1"/>
</dbReference>
<dbReference type="RefSeq" id="XP_018229916.1">
    <property type="nucleotide sequence ID" value="XM_018373741.1"/>
</dbReference>
<feature type="compositionally biased region" description="Basic and acidic residues" evidence="1">
    <location>
        <begin position="280"/>
        <end position="294"/>
    </location>
</feature>
<dbReference type="Proteomes" id="UP000053447">
    <property type="component" value="Unassembled WGS sequence"/>
</dbReference>
<protein>
    <recommendedName>
        <fullName evidence="2">CBM21 domain-containing protein</fullName>
    </recommendedName>
</protein>
<dbReference type="PROSITE" id="PS51159">
    <property type="entry name" value="CBM21"/>
    <property type="match status" value="1"/>
</dbReference>
<dbReference type="GO" id="GO:0005979">
    <property type="term" value="P:regulation of glycogen biosynthetic process"/>
    <property type="evidence" value="ECO:0007669"/>
    <property type="project" value="TreeGrafter"/>
</dbReference>
<dbReference type="PANTHER" id="PTHR12307">
    <property type="entry name" value="PROTEIN PHOSPHATASE 1 REGULATORY SUBUNIT"/>
    <property type="match status" value="1"/>
</dbReference>
<dbReference type="AlphaFoldDB" id="A0A0W4ZRG4"/>
<dbReference type="OrthoDB" id="1881at2759"/>
<proteinExistence type="predicted"/>
<evidence type="ECO:0000313" key="3">
    <source>
        <dbReference type="EMBL" id="KTW30926.1"/>
    </source>
</evidence>
<feature type="region of interest" description="Disordered" evidence="1">
    <location>
        <begin position="280"/>
        <end position="301"/>
    </location>
</feature>
<evidence type="ECO:0000256" key="1">
    <source>
        <dbReference type="SAM" id="MobiDB-lite"/>
    </source>
</evidence>
<feature type="domain" description="CBM21" evidence="2">
    <location>
        <begin position="381"/>
        <end position="494"/>
    </location>
</feature>
<dbReference type="EMBL" id="LFWA01000006">
    <property type="protein sequence ID" value="KTW30926.1"/>
    <property type="molecule type" value="Genomic_DNA"/>
</dbReference>
<gene>
    <name evidence="3" type="ORF">T551_01478</name>
</gene>
<dbReference type="Gene3D" id="2.60.40.2440">
    <property type="entry name" value="Carbohydrate binding type-21 domain"/>
    <property type="match status" value="1"/>
</dbReference>
<dbReference type="STRING" id="1408657.A0A0W4ZRG4"/>
<evidence type="ECO:0000313" key="4">
    <source>
        <dbReference type="Proteomes" id="UP000053447"/>
    </source>
</evidence>
<dbReference type="GeneID" id="28939996"/>
<dbReference type="InterPro" id="IPR005036">
    <property type="entry name" value="CBM21_dom"/>
</dbReference>
<dbReference type="GO" id="GO:2001069">
    <property type="term" value="F:glycogen binding"/>
    <property type="evidence" value="ECO:0007669"/>
    <property type="project" value="TreeGrafter"/>
</dbReference>
<keyword evidence="4" id="KW-1185">Reference proteome</keyword>
<reference evidence="4" key="1">
    <citation type="journal article" date="2016" name="Nat. Commun.">
        <title>Genome analysis of three Pneumocystis species reveals adaptation mechanisms to life exclusively in mammalian hosts.</title>
        <authorList>
            <person name="Ma L."/>
            <person name="Chen Z."/>
            <person name="Huang D.W."/>
            <person name="Kutty G."/>
            <person name="Ishihara M."/>
            <person name="Wang H."/>
            <person name="Abouelleil A."/>
            <person name="Bishop L."/>
            <person name="Davey E."/>
            <person name="Deng R."/>
            <person name="Deng X."/>
            <person name="Fan L."/>
            <person name="Fantoni G."/>
            <person name="Fitzgerald M."/>
            <person name="Gogineni E."/>
            <person name="Goldberg J.M."/>
            <person name="Handley G."/>
            <person name="Hu X."/>
            <person name="Huber C."/>
            <person name="Jiao X."/>
            <person name="Jones K."/>
            <person name="Levin J.Z."/>
            <person name="Liu Y."/>
            <person name="Macdonald P."/>
            <person name="Melnikov A."/>
            <person name="Raley C."/>
            <person name="Sassi M."/>
            <person name="Sherman B.T."/>
            <person name="Song X."/>
            <person name="Sykes S."/>
            <person name="Tran B."/>
            <person name="Walsh L."/>
            <person name="Xia Y."/>
            <person name="Yang J."/>
            <person name="Young S."/>
            <person name="Zeng Q."/>
            <person name="Zheng X."/>
            <person name="Stephens R."/>
            <person name="Nusbaum C."/>
            <person name="Birren B.W."/>
            <person name="Azadi P."/>
            <person name="Lempicki R.A."/>
            <person name="Cuomo C.A."/>
            <person name="Kovacs J.A."/>
        </authorList>
    </citation>
    <scope>NUCLEOTIDE SEQUENCE [LARGE SCALE GENOMIC DNA]</scope>
    <source>
        <strain evidence="4">RU7</strain>
    </source>
</reference>
<dbReference type="InterPro" id="IPR038175">
    <property type="entry name" value="CBM21_dom_sf"/>
</dbReference>
<dbReference type="VEuPathDB" id="FungiDB:T551_01478"/>
<dbReference type="InterPro" id="IPR050782">
    <property type="entry name" value="PP1_regulatory_subunit_3"/>
</dbReference>
<dbReference type="GO" id="GO:0008157">
    <property type="term" value="F:protein phosphatase 1 binding"/>
    <property type="evidence" value="ECO:0007669"/>
    <property type="project" value="TreeGrafter"/>
</dbReference>
<accession>A0A0W4ZRG4</accession>
<sequence length="797" mass="89939">MPYMPPACMSHVELPTKDAAAAQEKYHKYNNKEDSKPQIRQTVGVENIQEAYRPIYICKKEIEPENSQKETCLIGTSIYAAKYNTYINETSACNEETGGCTSKNVYMNKNSKSDIKGGTYMAENITYMAGNNAYNNENNAYIGTYVSAYNEQVVAAPLGMWTTEWNSRAVNKQKSQQIQQMQSTEQQLMQPIQTHHAQHVLSPSLPISPACSSTCLSASSLNTFYERTEHSTGYSFIGSSYLRKISSNPSFPSISVLDNGKGVGESLREVAEPRMVRKKSGELVKSSLKGERQGRSQSVPSTPILHKNVQFATELEQIRHFSQAEKPTAVSADASPEEKDSCDMEFGYDLYEHQEGFQKTQWIEKGTYELEIELANFSEERTMSLSQNVHLESVYLSSNKRNLLGKVVVKNLAFEKSVGVRFTMDHWQTISEVNAEYTDDIPRKQYDGFDRFVFNIKLHELVNIEDKTLYLCIRYRILGAEFWDNNLGMNYRIEFRKKLKTSTQPHLTHYPILSSPNSNTENNINSNMDTHLATRRAYKSNSFSFSLENNDLTTTPPPLSRKKQSSNNLFSTRYDFSASLTAAIKASNNTIGYDNKNTNLETRYNDSFDISTKNVHSYFSNLFLIEKASSTTQCNISFENDTSDTPSLDNTKLDTSLEKSKTTSNLLKDNFKPSVDSVSYKNFLNNYCFFRGSDKINTQTANFKIHMNENPVCDFSSSHRKFVSPDSLSSESISFSSDTSLFYPHTPLSSISSDSVSSNMSRPSSESKTSIDLYYNHLINSSLGLEAPGSTLTAIRT</sequence>
<comment type="caution">
    <text evidence="3">The sequence shown here is derived from an EMBL/GenBank/DDBJ whole genome shotgun (WGS) entry which is preliminary data.</text>
</comment>
<organism evidence="3 4">
    <name type="scientific">Pneumocystis jirovecii (strain RU7)</name>
    <name type="common">Human pneumocystis pneumonia agent</name>
    <dbReference type="NCBI Taxonomy" id="1408657"/>
    <lineage>
        <taxon>Eukaryota</taxon>
        <taxon>Fungi</taxon>
        <taxon>Dikarya</taxon>
        <taxon>Ascomycota</taxon>
        <taxon>Taphrinomycotina</taxon>
        <taxon>Pneumocystomycetes</taxon>
        <taxon>Pneumocystaceae</taxon>
        <taxon>Pneumocystis</taxon>
    </lineage>
</organism>
<evidence type="ECO:0000259" key="2">
    <source>
        <dbReference type="PROSITE" id="PS51159"/>
    </source>
</evidence>
<dbReference type="GO" id="GO:0000164">
    <property type="term" value="C:protein phosphatase type 1 complex"/>
    <property type="evidence" value="ECO:0007669"/>
    <property type="project" value="TreeGrafter"/>
</dbReference>